<keyword evidence="2" id="KW-1185">Reference proteome</keyword>
<dbReference type="EMBL" id="FUEG01000004">
    <property type="protein sequence ID" value="SJL04131.1"/>
    <property type="molecule type" value="Genomic_DNA"/>
</dbReference>
<evidence type="ECO:0000313" key="1">
    <source>
        <dbReference type="EMBL" id="SJL04131.1"/>
    </source>
</evidence>
<gene>
    <name evidence="1" type="ORF">ARMOST_07491</name>
</gene>
<organism evidence="1 2">
    <name type="scientific">Armillaria ostoyae</name>
    <name type="common">Armillaria root rot fungus</name>
    <dbReference type="NCBI Taxonomy" id="47428"/>
    <lineage>
        <taxon>Eukaryota</taxon>
        <taxon>Fungi</taxon>
        <taxon>Dikarya</taxon>
        <taxon>Basidiomycota</taxon>
        <taxon>Agaricomycotina</taxon>
        <taxon>Agaricomycetes</taxon>
        <taxon>Agaricomycetidae</taxon>
        <taxon>Agaricales</taxon>
        <taxon>Marasmiineae</taxon>
        <taxon>Physalacriaceae</taxon>
        <taxon>Armillaria</taxon>
    </lineage>
</organism>
<proteinExistence type="predicted"/>
<evidence type="ECO:0000313" key="2">
    <source>
        <dbReference type="Proteomes" id="UP000219338"/>
    </source>
</evidence>
<protein>
    <submittedName>
        <fullName evidence="1">Uncharacterized protein</fullName>
    </submittedName>
</protein>
<dbReference type="Proteomes" id="UP000219338">
    <property type="component" value="Unassembled WGS sequence"/>
</dbReference>
<name>A0A284R5Y5_ARMOS</name>
<sequence length="473" mass="51607">MSVVSYSADASPSDEMVAPLLASPLTLSTASLPGGPESSVGNSAIDSASVVHTQWIASIEDPPSRSGSVSFFSDTTSVYSEDEGSDAQVLSYGPILCAPDPVDYVIATQSTKLPQEMLDIIVALACTDGCVADAVFSILPSLTAKRLAVTAHFQQPIEMWEEVLTMNSVIPMAVHSVELVAFEEADMAKLASFIPKVQQVEFIRILSPILIPFRAIHVDGSTYNDSKIGMLFHLSPKLSELHVGGSQVSSFTGVTLSEDIPTSKCVVHDDSSPIHKISYNAEKGVHFLLEHPGFSSRIQPRMTMLHSLFIRTDYQAFDFVQNIVSASRDTLQIIDVILSNWPARLAPKNLCLSGCRVAVTLGLGQESSSLAVLNSTLLSHPCDNAVTQITLSVFTESIWKRAPWLELARILGFDMHFSSLEVLHVNVYAMGLKRATDSDVYEMLNAARSILTPEKMGFRVVINRRFKDRRIAF</sequence>
<dbReference type="OrthoDB" id="10527181at2759"/>
<dbReference type="AlphaFoldDB" id="A0A284R5Y5"/>
<reference evidence="2" key="1">
    <citation type="journal article" date="2017" name="Nat. Ecol. Evol.">
        <title>Genome expansion and lineage-specific genetic innovations in the forest pathogenic fungi Armillaria.</title>
        <authorList>
            <person name="Sipos G."/>
            <person name="Prasanna A.N."/>
            <person name="Walter M.C."/>
            <person name="O'Connor E."/>
            <person name="Balint B."/>
            <person name="Krizsan K."/>
            <person name="Kiss B."/>
            <person name="Hess J."/>
            <person name="Varga T."/>
            <person name="Slot J."/>
            <person name="Riley R."/>
            <person name="Boka B."/>
            <person name="Rigling D."/>
            <person name="Barry K."/>
            <person name="Lee J."/>
            <person name="Mihaltcheva S."/>
            <person name="LaButti K."/>
            <person name="Lipzen A."/>
            <person name="Waldron R."/>
            <person name="Moloney N.M."/>
            <person name="Sperisen C."/>
            <person name="Kredics L."/>
            <person name="Vagvoelgyi C."/>
            <person name="Patrignani A."/>
            <person name="Fitzpatrick D."/>
            <person name="Nagy I."/>
            <person name="Doyle S."/>
            <person name="Anderson J.B."/>
            <person name="Grigoriev I.V."/>
            <person name="Gueldener U."/>
            <person name="Muensterkoetter M."/>
            <person name="Nagy L.G."/>
        </authorList>
    </citation>
    <scope>NUCLEOTIDE SEQUENCE [LARGE SCALE GENOMIC DNA]</scope>
    <source>
        <strain evidence="2">C18/9</strain>
    </source>
</reference>
<accession>A0A284R5Y5</accession>